<evidence type="ECO:0000259" key="1">
    <source>
        <dbReference type="PROSITE" id="PS50056"/>
    </source>
</evidence>
<keyword evidence="3" id="KW-1185">Reference proteome</keyword>
<dbReference type="Proteomes" id="UP000002487">
    <property type="component" value="Chromosome"/>
</dbReference>
<feature type="domain" description="Tyrosine specific protein phosphatases" evidence="1">
    <location>
        <begin position="3"/>
        <end position="54"/>
    </location>
</feature>
<dbReference type="InParanoid" id="Q8TNA8"/>
<dbReference type="EnsemblBacteria" id="AAM05771">
    <property type="protein sequence ID" value="AAM05771"/>
    <property type="gene ID" value="MA_2385"/>
</dbReference>
<reference evidence="2 3" key="1">
    <citation type="journal article" date="2002" name="Genome Res.">
        <title>The genome of Methanosarcina acetivorans reveals extensive metabolic and physiological diversity.</title>
        <authorList>
            <person name="Galagan J.E."/>
            <person name="Nusbaum C."/>
            <person name="Roy A."/>
            <person name="Endrizzi M.G."/>
            <person name="Macdonald P."/>
            <person name="FitzHugh W."/>
            <person name="Calvo S."/>
            <person name="Engels R."/>
            <person name="Smirnov S."/>
            <person name="Atnoor D."/>
            <person name="Brown A."/>
            <person name="Allen N."/>
            <person name="Naylor J."/>
            <person name="Stange-Thomann N."/>
            <person name="DeArellano K."/>
            <person name="Johnson R."/>
            <person name="Linton L."/>
            <person name="McEwan P."/>
            <person name="McKernan K."/>
            <person name="Talamas J."/>
            <person name="Tirrell A."/>
            <person name="Ye W."/>
            <person name="Zimmer A."/>
            <person name="Barber R.D."/>
            <person name="Cann I."/>
            <person name="Graham D.E."/>
            <person name="Grahame D.A."/>
            <person name="Guss A."/>
            <person name="Hedderich R."/>
            <person name="Ingram-Smith C."/>
            <person name="Kuettner C.H."/>
            <person name="Krzycki J.A."/>
            <person name="Leigh J.A."/>
            <person name="Li W."/>
            <person name="Liu J."/>
            <person name="Mukhopadhyay B."/>
            <person name="Reeve J.N."/>
            <person name="Smith K."/>
            <person name="Springer T.A."/>
            <person name="Umayam L.A."/>
            <person name="White O."/>
            <person name="White R.H."/>
            <person name="de Macario E.C."/>
            <person name="Ferry J.G."/>
            <person name="Jarrell K.F."/>
            <person name="Jing H."/>
            <person name="Macario A.J.L."/>
            <person name="Paulsen I."/>
            <person name="Pritchett M."/>
            <person name="Sowers K.R."/>
            <person name="Swanson R.V."/>
            <person name="Zinder S.H."/>
            <person name="Lander E."/>
            <person name="Metcalf W.W."/>
            <person name="Birren B."/>
        </authorList>
    </citation>
    <scope>NUCLEOTIDE SEQUENCE [LARGE SCALE GENOMIC DNA]</scope>
    <source>
        <strain evidence="3">ATCC 35395 / DSM 2834 / JCM 12185 / C2A</strain>
    </source>
</reference>
<dbReference type="InterPro" id="IPR029021">
    <property type="entry name" value="Prot-tyrosine_phosphatase-like"/>
</dbReference>
<dbReference type="Gene3D" id="3.90.190.10">
    <property type="entry name" value="Protein tyrosine phosphatase superfamily"/>
    <property type="match status" value="1"/>
</dbReference>
<sequence>MEEELVRKAAEVIRREMDTWIGIVVHCMGGIGRTSTVLGGVLRDLGVRADDVVKNYLDRINRFRGARGWPEVK</sequence>
<protein>
    <recommendedName>
        <fullName evidence="1">Tyrosine specific protein phosphatases domain-containing protein</fullName>
    </recommendedName>
</protein>
<dbReference type="EMBL" id="AE010299">
    <property type="protein sequence ID" value="AAM05771.1"/>
    <property type="molecule type" value="Genomic_DNA"/>
</dbReference>
<dbReference type="RefSeq" id="WP_011022356.1">
    <property type="nucleotide sequence ID" value="NC_003552.1"/>
</dbReference>
<proteinExistence type="predicted"/>
<dbReference type="Pfam" id="PF22785">
    <property type="entry name" value="Tc-R-P"/>
    <property type="match status" value="1"/>
</dbReference>
<dbReference type="SUPFAM" id="SSF52799">
    <property type="entry name" value="(Phosphotyrosine protein) phosphatases II"/>
    <property type="match status" value="1"/>
</dbReference>
<dbReference type="InterPro" id="IPR000387">
    <property type="entry name" value="Tyr_Pase_dom"/>
</dbReference>
<dbReference type="HOGENOM" id="CLU_179758_0_0_2"/>
<organism evidence="2 3">
    <name type="scientific">Methanosarcina acetivorans (strain ATCC 35395 / DSM 2834 / JCM 12185 / C2A)</name>
    <dbReference type="NCBI Taxonomy" id="188937"/>
    <lineage>
        <taxon>Archaea</taxon>
        <taxon>Methanobacteriati</taxon>
        <taxon>Methanobacteriota</taxon>
        <taxon>Stenosarchaea group</taxon>
        <taxon>Methanomicrobia</taxon>
        <taxon>Methanosarcinales</taxon>
        <taxon>Methanosarcinaceae</taxon>
        <taxon>Methanosarcina</taxon>
    </lineage>
</organism>
<name>Q8TNA8_METAC</name>
<dbReference type="AlphaFoldDB" id="Q8TNA8"/>
<evidence type="ECO:0000313" key="2">
    <source>
        <dbReference type="EMBL" id="AAM05771.1"/>
    </source>
</evidence>
<dbReference type="GeneID" id="68225950"/>
<gene>
    <name evidence="2" type="ordered locus">MA_2385</name>
</gene>
<evidence type="ECO:0000313" key="3">
    <source>
        <dbReference type="Proteomes" id="UP000002487"/>
    </source>
</evidence>
<accession>Q8TNA8</accession>
<dbReference type="PROSITE" id="PS00383">
    <property type="entry name" value="TYR_PHOSPHATASE_1"/>
    <property type="match status" value="1"/>
</dbReference>
<dbReference type="STRING" id="188937.MA_2385"/>
<dbReference type="InterPro" id="IPR016130">
    <property type="entry name" value="Tyr_Pase_AS"/>
</dbReference>
<dbReference type="PROSITE" id="PS50056">
    <property type="entry name" value="TYR_PHOSPHATASE_2"/>
    <property type="match status" value="1"/>
</dbReference>
<dbReference type="KEGG" id="mac:MA_2385"/>